<dbReference type="PANTHER" id="PTHR23310">
    <property type="entry name" value="ACYL-COA-BINDING PROTEIN, ACBP"/>
    <property type="match status" value="1"/>
</dbReference>
<keyword evidence="4" id="KW-0413">Isomerase</keyword>
<dbReference type="AlphaFoldDB" id="A0A443S4L4"/>
<gene>
    <name evidence="4" type="ORF">B4U80_04364</name>
</gene>
<comment type="similarity">
    <text evidence="1">Belongs to the ACBP family.</text>
</comment>
<reference evidence="4 5" key="1">
    <citation type="journal article" date="2018" name="Gigascience">
        <title>Genomes of trombidid mites reveal novel predicted allergens and laterally-transferred genes associated with secondary metabolism.</title>
        <authorList>
            <person name="Dong X."/>
            <person name="Chaisiri K."/>
            <person name="Xia D."/>
            <person name="Armstrong S.D."/>
            <person name="Fang Y."/>
            <person name="Donnelly M.J."/>
            <person name="Kadowaki T."/>
            <person name="McGarry J.W."/>
            <person name="Darby A.C."/>
            <person name="Makepeace B.L."/>
        </authorList>
    </citation>
    <scope>NUCLEOTIDE SEQUENCE [LARGE SCALE GENOMIC DNA]</scope>
    <source>
        <strain evidence="4">UoL-UT</strain>
    </source>
</reference>
<dbReference type="EMBL" id="NCKV01008865">
    <property type="protein sequence ID" value="RWS22421.1"/>
    <property type="molecule type" value="Genomic_DNA"/>
</dbReference>
<dbReference type="PRINTS" id="PR00689">
    <property type="entry name" value="ACOABINDINGP"/>
</dbReference>
<dbReference type="PROSITE" id="PS00880">
    <property type="entry name" value="ACB_1"/>
    <property type="match status" value="1"/>
</dbReference>
<dbReference type="STRING" id="299467.A0A443S4L4"/>
<evidence type="ECO:0000313" key="5">
    <source>
        <dbReference type="Proteomes" id="UP000288716"/>
    </source>
</evidence>
<proteinExistence type="inferred from homology"/>
<evidence type="ECO:0000256" key="1">
    <source>
        <dbReference type="ARBA" id="ARBA00005567"/>
    </source>
</evidence>
<keyword evidence="5" id="KW-1185">Reference proteome</keyword>
<organism evidence="4 5">
    <name type="scientific">Leptotrombidium deliense</name>
    <dbReference type="NCBI Taxonomy" id="299467"/>
    <lineage>
        <taxon>Eukaryota</taxon>
        <taxon>Metazoa</taxon>
        <taxon>Ecdysozoa</taxon>
        <taxon>Arthropoda</taxon>
        <taxon>Chelicerata</taxon>
        <taxon>Arachnida</taxon>
        <taxon>Acari</taxon>
        <taxon>Acariformes</taxon>
        <taxon>Trombidiformes</taxon>
        <taxon>Prostigmata</taxon>
        <taxon>Anystina</taxon>
        <taxon>Parasitengona</taxon>
        <taxon>Trombiculoidea</taxon>
        <taxon>Trombiculidae</taxon>
        <taxon>Leptotrombidium</taxon>
    </lineage>
</organism>
<dbReference type="Gene3D" id="1.20.80.10">
    <property type="match status" value="1"/>
</dbReference>
<dbReference type="VEuPathDB" id="VectorBase:LDEU009619"/>
<dbReference type="InterPro" id="IPR035984">
    <property type="entry name" value="Acyl-CoA-binding_sf"/>
</dbReference>
<feature type="domain" description="ACB" evidence="3">
    <location>
        <begin position="24"/>
        <end position="109"/>
    </location>
</feature>
<accession>A0A443S4L4</accession>
<dbReference type="Pfam" id="PF00887">
    <property type="entry name" value="ACBP"/>
    <property type="match status" value="1"/>
</dbReference>
<dbReference type="OrthoDB" id="71307at2759"/>
<dbReference type="PROSITE" id="PS51228">
    <property type="entry name" value="ACB_2"/>
    <property type="match status" value="1"/>
</dbReference>
<evidence type="ECO:0000313" key="4">
    <source>
        <dbReference type="EMBL" id="RWS22421.1"/>
    </source>
</evidence>
<protein>
    <submittedName>
        <fullName evidence="4">Enoyl-CoA delta isomerase 2-like protein</fullName>
    </submittedName>
</protein>
<dbReference type="GO" id="GO:0006631">
    <property type="term" value="P:fatty acid metabolic process"/>
    <property type="evidence" value="ECO:0007669"/>
    <property type="project" value="TreeGrafter"/>
</dbReference>
<dbReference type="InterPro" id="IPR000582">
    <property type="entry name" value="Acyl-CoA-binding_protein"/>
</dbReference>
<dbReference type="GO" id="GO:0000062">
    <property type="term" value="F:fatty-acyl-CoA binding"/>
    <property type="evidence" value="ECO:0007669"/>
    <property type="project" value="InterPro"/>
</dbReference>
<dbReference type="SUPFAM" id="SSF47027">
    <property type="entry name" value="Acyl-CoA binding protein"/>
    <property type="match status" value="1"/>
</dbReference>
<evidence type="ECO:0000256" key="2">
    <source>
        <dbReference type="ARBA" id="ARBA00023121"/>
    </source>
</evidence>
<name>A0A443S4L4_9ACAR</name>
<evidence type="ECO:0000259" key="3">
    <source>
        <dbReference type="PROSITE" id="PS51228"/>
    </source>
</evidence>
<dbReference type="GO" id="GO:0016853">
    <property type="term" value="F:isomerase activity"/>
    <property type="evidence" value="ECO:0007669"/>
    <property type="project" value="UniProtKB-KW"/>
</dbReference>
<dbReference type="InterPro" id="IPR022408">
    <property type="entry name" value="Acyl-CoA-binding_prot_CS"/>
</dbReference>
<sequence length="111" mass="12368">MLKVGSLRLVPLKWTPLRAFCANMDVKFKDAIDKVTKLKDDPGNESKLKLYGLFKQATVGKCNQPKPGALDFVGKYKWQAWNSLGSLSQADAKKQYVETVEHLVQKIGLSG</sequence>
<dbReference type="PANTHER" id="PTHR23310:SF62">
    <property type="entry name" value="ACYL-COA BINDING PROTEIN 1, ISOFORM A"/>
    <property type="match status" value="1"/>
</dbReference>
<comment type="caution">
    <text evidence="4">The sequence shown here is derived from an EMBL/GenBank/DDBJ whole genome shotgun (WGS) entry which is preliminary data.</text>
</comment>
<keyword evidence="2" id="KW-0446">Lipid-binding</keyword>
<dbReference type="Proteomes" id="UP000288716">
    <property type="component" value="Unassembled WGS sequence"/>
</dbReference>
<dbReference type="InterPro" id="IPR014352">
    <property type="entry name" value="FERM/acyl-CoA-bd_prot_sf"/>
</dbReference>